<dbReference type="RefSeq" id="WP_003350969.1">
    <property type="nucleotide sequence ID" value="NZ_AFEU01000001.1"/>
</dbReference>
<evidence type="ECO:0000256" key="5">
    <source>
        <dbReference type="ARBA" id="ARBA00022553"/>
    </source>
</evidence>
<dbReference type="Pfam" id="PF06580">
    <property type="entry name" value="His_kinase"/>
    <property type="match status" value="1"/>
</dbReference>
<keyword evidence="10" id="KW-0067">ATP-binding</keyword>
<evidence type="ECO:0000259" key="15">
    <source>
        <dbReference type="PROSITE" id="PS50109"/>
    </source>
</evidence>
<organism evidence="16 17">
    <name type="scientific">Bacillus methanolicus PB1</name>
    <dbReference type="NCBI Taxonomy" id="997296"/>
    <lineage>
        <taxon>Bacteria</taxon>
        <taxon>Bacillati</taxon>
        <taxon>Bacillota</taxon>
        <taxon>Bacilli</taxon>
        <taxon>Bacillales</taxon>
        <taxon>Bacillaceae</taxon>
        <taxon>Bacillus</taxon>
    </lineage>
</organism>
<sequence>MIELLFLMLERVGILIIMAFLLSRMKSFRQIVHNEHRFKEKMILIAIFGTFGVISNYTGVEIEEGLISSRSWQTDVHFDGALANTRIMGVAIGGLLGGPLVGLGVGLIAGLHRLTLGGFTAAACSISTIFAGIATGLIGRRFNTQKEKSPLWAMSIGVLMECIQMGIILLIARPFESAFDLVEVIAFPMITINGFGTLVFILIIQTILSEEEKTRALHTHKALNIAEQTLPFFRQGLNVKSCREAAEIILKYTNADAIAITNEHLVRAHVGIASDHHKPMESLRTQLTKKVLEQGKIIKAKSRDEIQCVKNDCPLQAALVMPLKAHNQTVGTLKLYYSHPDKLDQAEQELAEGLSRLFSTQLELAEAELQRKLLKDAEIKALQAQVHPHFLFNAINTISSLIRTDADKARKLLIQLSVFFRSNLQGARQMLIPLEKEIEHVEAYLSLEQARFPDKYTVRIEIDPPLKKVYIPPFTLQPLVENAICHAFAKSKKGEVTIKGWSENGKMILTTEDNGKGVSPELLSSLGNTTIKSSKGTGTALWNIKKRIEEIFGQEGAFIIESEPEAGTKVTITLPLVQTKESEEYAKGFYRR</sequence>
<feature type="transmembrane region" description="Helical" evidence="14">
    <location>
        <begin position="184"/>
        <end position="208"/>
    </location>
</feature>
<feature type="transmembrane region" description="Helical" evidence="14">
    <location>
        <begin position="116"/>
        <end position="139"/>
    </location>
</feature>
<proteinExistence type="predicted"/>
<evidence type="ECO:0000256" key="2">
    <source>
        <dbReference type="ARBA" id="ARBA00004651"/>
    </source>
</evidence>
<evidence type="ECO:0000256" key="1">
    <source>
        <dbReference type="ARBA" id="ARBA00000085"/>
    </source>
</evidence>
<dbReference type="Pfam" id="PF13492">
    <property type="entry name" value="GAF_3"/>
    <property type="match status" value="1"/>
</dbReference>
<feature type="transmembrane region" description="Helical" evidence="14">
    <location>
        <begin position="42"/>
        <end position="60"/>
    </location>
</feature>
<keyword evidence="5" id="KW-0597">Phosphoprotein</keyword>
<dbReference type="AlphaFoldDB" id="I3E6P8"/>
<feature type="transmembrane region" description="Helical" evidence="14">
    <location>
        <begin position="87"/>
        <end position="109"/>
    </location>
</feature>
<evidence type="ECO:0000256" key="11">
    <source>
        <dbReference type="ARBA" id="ARBA00022989"/>
    </source>
</evidence>
<dbReference type="InterPro" id="IPR003594">
    <property type="entry name" value="HATPase_dom"/>
</dbReference>
<gene>
    <name evidence="16" type="ORF">PB1_04515</name>
</gene>
<evidence type="ECO:0000313" key="17">
    <source>
        <dbReference type="Proteomes" id="UP000010523"/>
    </source>
</evidence>
<keyword evidence="6" id="KW-0808">Transferase</keyword>
<dbReference type="PATRIC" id="fig|997296.3.peg.982"/>
<dbReference type="EC" id="2.7.13.3" evidence="3"/>
<dbReference type="OrthoDB" id="9776552at2"/>
<evidence type="ECO:0000256" key="7">
    <source>
        <dbReference type="ARBA" id="ARBA00022692"/>
    </source>
</evidence>
<keyword evidence="11 14" id="KW-1133">Transmembrane helix</keyword>
<dbReference type="InterPro" id="IPR003018">
    <property type="entry name" value="GAF"/>
</dbReference>
<dbReference type="SUPFAM" id="SSF55781">
    <property type="entry name" value="GAF domain-like"/>
    <property type="match status" value="1"/>
</dbReference>
<keyword evidence="17" id="KW-1185">Reference proteome</keyword>
<dbReference type="PANTHER" id="PTHR34220">
    <property type="entry name" value="SENSOR HISTIDINE KINASE YPDA"/>
    <property type="match status" value="1"/>
</dbReference>
<name>I3E6P8_BACMT</name>
<keyword evidence="4" id="KW-1003">Cell membrane</keyword>
<comment type="catalytic activity">
    <reaction evidence="1">
        <text>ATP + protein L-histidine = ADP + protein N-phospho-L-histidine.</text>
        <dbReference type="EC" id="2.7.13.3"/>
    </reaction>
</comment>
<dbReference type="SMART" id="SM00065">
    <property type="entry name" value="GAF"/>
    <property type="match status" value="1"/>
</dbReference>
<dbReference type="GO" id="GO:0000155">
    <property type="term" value="F:phosphorelay sensor kinase activity"/>
    <property type="evidence" value="ECO:0007669"/>
    <property type="project" value="InterPro"/>
</dbReference>
<keyword evidence="13 14" id="KW-0472">Membrane</keyword>
<comment type="caution">
    <text evidence="16">The sequence shown here is derived from an EMBL/GenBank/DDBJ whole genome shotgun (WGS) entry which is preliminary data.</text>
</comment>
<dbReference type="Gene3D" id="3.30.450.40">
    <property type="match status" value="1"/>
</dbReference>
<dbReference type="STRING" id="997296.PB1_04515"/>
<dbReference type="eggNOG" id="COG3275">
    <property type="taxonomic scope" value="Bacteria"/>
</dbReference>
<dbReference type="InterPro" id="IPR011620">
    <property type="entry name" value="Sig_transdc_His_kinase_LytS_TM"/>
</dbReference>
<accession>I3E6P8</accession>
<dbReference type="GO" id="GO:0005524">
    <property type="term" value="F:ATP binding"/>
    <property type="evidence" value="ECO:0007669"/>
    <property type="project" value="UniProtKB-KW"/>
</dbReference>
<evidence type="ECO:0000256" key="12">
    <source>
        <dbReference type="ARBA" id="ARBA00023012"/>
    </source>
</evidence>
<dbReference type="Proteomes" id="UP000010523">
    <property type="component" value="Unassembled WGS sequence"/>
</dbReference>
<dbReference type="SUPFAM" id="SSF55874">
    <property type="entry name" value="ATPase domain of HSP90 chaperone/DNA topoisomerase II/histidine kinase"/>
    <property type="match status" value="1"/>
</dbReference>
<dbReference type="GO" id="GO:0005886">
    <property type="term" value="C:plasma membrane"/>
    <property type="evidence" value="ECO:0007669"/>
    <property type="project" value="UniProtKB-SubCell"/>
</dbReference>
<evidence type="ECO:0000256" key="10">
    <source>
        <dbReference type="ARBA" id="ARBA00022840"/>
    </source>
</evidence>
<dbReference type="PRINTS" id="PR00344">
    <property type="entry name" value="BCTRLSENSOR"/>
</dbReference>
<dbReference type="PANTHER" id="PTHR34220:SF7">
    <property type="entry name" value="SENSOR HISTIDINE KINASE YPDA"/>
    <property type="match status" value="1"/>
</dbReference>
<reference evidence="16 17" key="1">
    <citation type="journal article" date="2012" name="Appl. Environ. Microbiol.">
        <title>Genome Sequence of Thermotolerant Bacillus methanolicus: Features and Regulation Related to Methylotrophy and Production of L-Lysine and L-Glutamate from Methanol.</title>
        <authorList>
            <person name="Heggeset T.M."/>
            <person name="Krog A."/>
            <person name="Balzer S."/>
            <person name="Wentzel A."/>
            <person name="Ellingsen T.E."/>
            <person name="Brautaset T."/>
        </authorList>
    </citation>
    <scope>NUCLEOTIDE SEQUENCE [LARGE SCALE GENOMIC DNA]</scope>
    <source>
        <strain evidence="16 17">PB1</strain>
    </source>
</reference>
<dbReference type="InterPro" id="IPR050640">
    <property type="entry name" value="Bact_2-comp_sensor_kinase"/>
</dbReference>
<dbReference type="Pfam" id="PF02518">
    <property type="entry name" value="HATPase_c"/>
    <property type="match status" value="1"/>
</dbReference>
<dbReference type="InterPro" id="IPR010559">
    <property type="entry name" value="Sig_transdc_His_kin_internal"/>
</dbReference>
<evidence type="ECO:0000256" key="4">
    <source>
        <dbReference type="ARBA" id="ARBA00022475"/>
    </source>
</evidence>
<evidence type="ECO:0000256" key="3">
    <source>
        <dbReference type="ARBA" id="ARBA00012438"/>
    </source>
</evidence>
<feature type="transmembrane region" description="Helical" evidence="14">
    <location>
        <begin position="6"/>
        <end position="22"/>
    </location>
</feature>
<dbReference type="PROSITE" id="PS50109">
    <property type="entry name" value="HIS_KIN"/>
    <property type="match status" value="1"/>
</dbReference>
<comment type="subcellular location">
    <subcellularLocation>
        <location evidence="2">Cell membrane</location>
        <topology evidence="2">Multi-pass membrane protein</topology>
    </subcellularLocation>
</comment>
<dbReference type="InterPro" id="IPR004358">
    <property type="entry name" value="Sig_transdc_His_kin-like_C"/>
</dbReference>
<keyword evidence="9 16" id="KW-0418">Kinase</keyword>
<protein>
    <recommendedName>
        <fullName evidence="3">histidine kinase</fullName>
        <ecNumber evidence="3">2.7.13.3</ecNumber>
    </recommendedName>
</protein>
<evidence type="ECO:0000313" key="16">
    <source>
        <dbReference type="EMBL" id="EIJ82169.1"/>
    </source>
</evidence>
<feature type="transmembrane region" description="Helical" evidence="14">
    <location>
        <begin position="151"/>
        <end position="172"/>
    </location>
</feature>
<dbReference type="EMBL" id="AFEU01000001">
    <property type="protein sequence ID" value="EIJ82169.1"/>
    <property type="molecule type" value="Genomic_DNA"/>
</dbReference>
<evidence type="ECO:0000256" key="8">
    <source>
        <dbReference type="ARBA" id="ARBA00022741"/>
    </source>
</evidence>
<dbReference type="SMART" id="SM00387">
    <property type="entry name" value="HATPase_c"/>
    <property type="match status" value="1"/>
</dbReference>
<dbReference type="InterPro" id="IPR005467">
    <property type="entry name" value="His_kinase_dom"/>
</dbReference>
<dbReference type="Gene3D" id="3.30.565.10">
    <property type="entry name" value="Histidine kinase-like ATPase, C-terminal domain"/>
    <property type="match status" value="1"/>
</dbReference>
<feature type="domain" description="Histidine kinase" evidence="15">
    <location>
        <begin position="476"/>
        <end position="578"/>
    </location>
</feature>
<dbReference type="GO" id="GO:0071555">
    <property type="term" value="P:cell wall organization"/>
    <property type="evidence" value="ECO:0007669"/>
    <property type="project" value="InterPro"/>
</dbReference>
<evidence type="ECO:0000256" key="14">
    <source>
        <dbReference type="SAM" id="Phobius"/>
    </source>
</evidence>
<evidence type="ECO:0000256" key="6">
    <source>
        <dbReference type="ARBA" id="ARBA00022679"/>
    </source>
</evidence>
<keyword evidence="7 14" id="KW-0812">Transmembrane</keyword>
<dbReference type="InterPro" id="IPR036890">
    <property type="entry name" value="HATPase_C_sf"/>
</dbReference>
<evidence type="ECO:0000256" key="9">
    <source>
        <dbReference type="ARBA" id="ARBA00022777"/>
    </source>
</evidence>
<keyword evidence="8" id="KW-0547">Nucleotide-binding</keyword>
<dbReference type="InterPro" id="IPR029016">
    <property type="entry name" value="GAF-like_dom_sf"/>
</dbReference>
<evidence type="ECO:0000256" key="13">
    <source>
        <dbReference type="ARBA" id="ARBA00023136"/>
    </source>
</evidence>
<keyword evidence="12" id="KW-0902">Two-component regulatory system</keyword>
<dbReference type="Pfam" id="PF07694">
    <property type="entry name" value="5TM-5TMR_LYT"/>
    <property type="match status" value="1"/>
</dbReference>